<name>A0A327M990_9PROT</name>
<proteinExistence type="predicted"/>
<evidence type="ECO:0000313" key="4">
    <source>
        <dbReference type="EMBL" id="RAI59480.1"/>
    </source>
</evidence>
<keyword evidence="5" id="KW-1185">Reference proteome</keyword>
<evidence type="ECO:0000256" key="2">
    <source>
        <dbReference type="SAM" id="SignalP"/>
    </source>
</evidence>
<evidence type="ECO:0000256" key="1">
    <source>
        <dbReference type="SAM" id="MobiDB-lite"/>
    </source>
</evidence>
<gene>
    <name evidence="4" type="ORF">DOO78_07710</name>
</gene>
<feature type="signal peptide" evidence="2">
    <location>
        <begin position="1"/>
        <end position="31"/>
    </location>
</feature>
<feature type="domain" description="Pyrroloquinoline quinone-dependent pyranose dehydrogenase beta-propeller" evidence="3">
    <location>
        <begin position="223"/>
        <end position="359"/>
    </location>
</feature>
<protein>
    <submittedName>
        <fullName evidence="4">Sorbosone dehydrogenase family protein</fullName>
    </submittedName>
</protein>
<dbReference type="SUPFAM" id="SSF50952">
    <property type="entry name" value="Soluble quinoprotein glucose dehydrogenase"/>
    <property type="match status" value="1"/>
</dbReference>
<dbReference type="Proteomes" id="UP000249065">
    <property type="component" value="Unassembled WGS sequence"/>
</dbReference>
<dbReference type="AlphaFoldDB" id="A0A327M990"/>
<sequence length="404" mass="43126">MRAQGRNSIVTSRLIALGLGAALLLPALAGAQQPPVPGWQQGRPGSMAGSSLAPNAPKLTATPLDQVPVGKLTLPAGFKAEVYAHGMTGARMMALGSGGTLFIGTRTIGRVYAVKDGKVHTIASGLPQPNGVAFKDGALYVIAINRVLRFDGIEGKLDNPGTPTDLTAAFDLPKDEHHGWKFASFGPDGKLYLQVGAPCNICKVDEDTHAVLLRFNPDGSGREVVARGVRNSVGQAFHPTTGQLWFTNNGRDWAGEDQPQDTLAVVQRIGEHFGFPWCHMGSMPDPEITGRACSEFAQPALLLGPHVAALGLRFYTGGMFPAEYRNSLFIARHGSWNRTERSGYDVVNVTFDAQGKPQMRPFLGGLLQGNSFLGRPTDVQMLPDGSLLVSDEQAGAIYRITYGP</sequence>
<dbReference type="OrthoDB" id="9770043at2"/>
<dbReference type="InterPro" id="IPR011042">
    <property type="entry name" value="6-blade_b-propeller_TolB-like"/>
</dbReference>
<dbReference type="EMBL" id="QLIX01000004">
    <property type="protein sequence ID" value="RAI59480.1"/>
    <property type="molecule type" value="Genomic_DNA"/>
</dbReference>
<dbReference type="InterPro" id="IPR011041">
    <property type="entry name" value="Quinoprot_gluc/sorb_DH_b-prop"/>
</dbReference>
<reference evidence="5" key="1">
    <citation type="submission" date="2018-06" db="EMBL/GenBank/DDBJ databases">
        <authorList>
            <person name="Khan S.A."/>
        </authorList>
    </citation>
    <scope>NUCLEOTIDE SEQUENCE [LARGE SCALE GENOMIC DNA]</scope>
    <source>
        <strain evidence="5">DB-1506</strain>
    </source>
</reference>
<dbReference type="PANTHER" id="PTHR33546">
    <property type="entry name" value="LARGE, MULTIFUNCTIONAL SECRETED PROTEIN-RELATED"/>
    <property type="match status" value="1"/>
</dbReference>
<organism evidence="4 5">
    <name type="scientific">Roseicella frigidaeris</name>
    <dbReference type="NCBI Taxonomy" id="2230885"/>
    <lineage>
        <taxon>Bacteria</taxon>
        <taxon>Pseudomonadati</taxon>
        <taxon>Pseudomonadota</taxon>
        <taxon>Alphaproteobacteria</taxon>
        <taxon>Acetobacterales</taxon>
        <taxon>Roseomonadaceae</taxon>
        <taxon>Roseicella</taxon>
    </lineage>
</organism>
<feature type="chain" id="PRO_5016300435" evidence="2">
    <location>
        <begin position="32"/>
        <end position="404"/>
    </location>
</feature>
<comment type="caution">
    <text evidence="4">The sequence shown here is derived from an EMBL/GenBank/DDBJ whole genome shotgun (WGS) entry which is preliminary data.</text>
</comment>
<keyword evidence="2" id="KW-0732">Signal</keyword>
<dbReference type="PANTHER" id="PTHR33546:SF1">
    <property type="entry name" value="LARGE, MULTIFUNCTIONAL SECRETED PROTEIN"/>
    <property type="match status" value="1"/>
</dbReference>
<evidence type="ECO:0000259" key="3">
    <source>
        <dbReference type="Pfam" id="PF22807"/>
    </source>
</evidence>
<feature type="region of interest" description="Disordered" evidence="1">
    <location>
        <begin position="35"/>
        <end position="55"/>
    </location>
</feature>
<accession>A0A327M990</accession>
<dbReference type="InterPro" id="IPR054539">
    <property type="entry name" value="Beta-prop_PDH"/>
</dbReference>
<evidence type="ECO:0000313" key="5">
    <source>
        <dbReference type="Proteomes" id="UP000249065"/>
    </source>
</evidence>
<dbReference type="Pfam" id="PF22807">
    <property type="entry name" value="TrAA12"/>
    <property type="match status" value="1"/>
</dbReference>
<dbReference type="Gene3D" id="2.120.10.30">
    <property type="entry name" value="TolB, C-terminal domain"/>
    <property type="match status" value="1"/>
</dbReference>